<dbReference type="InParanoid" id="I3TD22"/>
<sequence>MRRNPRYDRWVELVELKFDEAFTELGIRVETVYEKFLESVLEGLDYVLVCGSCSEWEYCVVSSITFQGDYFEVGVRGARVSVSEQHPFDKLVERLFALSRTIVKKGSRVYFYLTPEFAKPARLMLCGDKEPSDIRVEEALFEEREFIEGGRE</sequence>
<proteinExistence type="predicted"/>
<evidence type="ECO:0000313" key="2">
    <source>
        <dbReference type="Proteomes" id="UP000005270"/>
    </source>
</evidence>
<dbReference type="HOGENOM" id="CLU_1718304_0_0_2"/>
<dbReference type="RefSeq" id="WP_014736911.1">
    <property type="nucleotide sequence ID" value="NC_017954.1"/>
</dbReference>
<protein>
    <submittedName>
        <fullName evidence="1">Uncharacterized protein</fullName>
    </submittedName>
</protein>
<dbReference type="EMBL" id="CP003531">
    <property type="protein sequence ID" value="AFK50660.1"/>
    <property type="molecule type" value="Genomic_DNA"/>
</dbReference>
<dbReference type="KEGG" id="thg:TCELL_0235"/>
<gene>
    <name evidence="1" type="ordered locus">TCELL_0235</name>
</gene>
<evidence type="ECO:0000313" key="1">
    <source>
        <dbReference type="EMBL" id="AFK50660.1"/>
    </source>
</evidence>
<accession>I3TD22</accession>
<dbReference type="eggNOG" id="arCOG08877">
    <property type="taxonomic scope" value="Archaea"/>
</dbReference>
<dbReference type="Proteomes" id="UP000005270">
    <property type="component" value="Chromosome"/>
</dbReference>
<organism evidence="1 2">
    <name type="scientific">Thermogladius calderae (strain DSM 22663 / VKM B-2946 / 1633)</name>
    <dbReference type="NCBI Taxonomy" id="1184251"/>
    <lineage>
        <taxon>Archaea</taxon>
        <taxon>Thermoproteota</taxon>
        <taxon>Thermoprotei</taxon>
        <taxon>Desulfurococcales</taxon>
        <taxon>Desulfurococcaceae</taxon>
        <taxon>Thermogladius</taxon>
    </lineage>
</organism>
<dbReference type="AlphaFoldDB" id="I3TD22"/>
<keyword evidence="2" id="KW-1185">Reference proteome</keyword>
<reference evidence="1 2" key="1">
    <citation type="journal article" date="2012" name="J. Bacteriol.">
        <title>Complete genome sequence of the hyperthermophilic cellulolytic Crenarchaeon 'Thermogladius cellulolyticus' 1633.</title>
        <authorList>
            <person name="Mardanov A.V."/>
            <person name="Kochetkova T.V."/>
            <person name="Beletsky A.V."/>
            <person name="Bonch-Osmolovskaya E.A."/>
            <person name="Ravin N.V."/>
            <person name="Skryabin K.G."/>
        </authorList>
    </citation>
    <scope>NUCLEOTIDE SEQUENCE [LARGE SCALE GENOMIC DNA]</scope>
    <source>
        <strain evidence="2">DSM 22663 / VKM B-2946 / 1633</strain>
    </source>
</reference>
<name>I3TD22_THEC1</name>
<dbReference type="STRING" id="1184251.TCELL_0235"/>
<dbReference type="GeneID" id="13012516"/>